<feature type="compositionally biased region" description="Basic and acidic residues" evidence="1">
    <location>
        <begin position="930"/>
        <end position="940"/>
    </location>
</feature>
<dbReference type="Proteomes" id="UP001153321">
    <property type="component" value="Chromosome 12"/>
</dbReference>
<evidence type="ECO:0000313" key="3">
    <source>
        <dbReference type="EMBL" id="CAH1635968.1"/>
    </source>
</evidence>
<feature type="compositionally biased region" description="Polar residues" evidence="1">
    <location>
        <begin position="615"/>
        <end position="625"/>
    </location>
</feature>
<feature type="region of interest" description="Disordered" evidence="1">
    <location>
        <begin position="1"/>
        <end position="35"/>
    </location>
</feature>
<name>A0A9P0HX15_SPOLI</name>
<proteinExistence type="predicted"/>
<feature type="compositionally biased region" description="Basic and acidic residues" evidence="1">
    <location>
        <begin position="996"/>
        <end position="1009"/>
    </location>
</feature>
<feature type="region of interest" description="Disordered" evidence="1">
    <location>
        <begin position="515"/>
        <end position="535"/>
    </location>
</feature>
<feature type="compositionally biased region" description="Polar residues" evidence="1">
    <location>
        <begin position="583"/>
        <end position="602"/>
    </location>
</feature>
<feature type="compositionally biased region" description="Basic residues" evidence="1">
    <location>
        <begin position="627"/>
        <end position="637"/>
    </location>
</feature>
<evidence type="ECO:0000256" key="1">
    <source>
        <dbReference type="SAM" id="MobiDB-lite"/>
    </source>
</evidence>
<keyword evidence="2" id="KW-0472">Membrane</keyword>
<feature type="compositionally biased region" description="Basic and acidic residues" evidence="1">
    <location>
        <begin position="966"/>
        <end position="980"/>
    </location>
</feature>
<gene>
    <name evidence="3" type="ORF">SPLIT_LOCUS1330</name>
</gene>
<evidence type="ECO:0000256" key="2">
    <source>
        <dbReference type="SAM" id="Phobius"/>
    </source>
</evidence>
<feature type="compositionally biased region" description="Polar residues" evidence="1">
    <location>
        <begin position="1025"/>
        <end position="1042"/>
    </location>
</feature>
<feature type="transmembrane region" description="Helical" evidence="2">
    <location>
        <begin position="1169"/>
        <end position="1190"/>
    </location>
</feature>
<feature type="region of interest" description="Disordered" evidence="1">
    <location>
        <begin position="615"/>
        <end position="637"/>
    </location>
</feature>
<keyword evidence="4" id="KW-1185">Reference proteome</keyword>
<dbReference type="EMBL" id="LR824543">
    <property type="protein sequence ID" value="CAH1635968.1"/>
    <property type="molecule type" value="Genomic_DNA"/>
</dbReference>
<keyword evidence="2" id="KW-0812">Transmembrane</keyword>
<keyword evidence="2" id="KW-1133">Transmembrane helix</keyword>
<feature type="region of interest" description="Disordered" evidence="1">
    <location>
        <begin position="908"/>
        <end position="1100"/>
    </location>
</feature>
<sequence length="1191" mass="134108">MSTSFEHSSMKSSFSLSSLRSAPAPPGGRCEQLERPYHSLTKKRKEPCREAWRRSWGSAASGGSAVDDLWPLLQHHYDYIMDNQIIDSCKEANGELLSRNPALHCPRLLNPTSGFNRQWSLSQLVAEFNELCQWLSHVQEEIYSSPENLSSRKLRINRMTELVAVEPRRAKFIEQGTAILERIPEASAEVTWRIEHLNVKWEGLRLLLSPEQQHREGDSSDTVDTAHELKCLRRWLHCMEGRLPPPSLAAARGASYHELLRKLGEHKVLQRDVECHGRIVSSVVRLCGGGDAARALERRWHLLYLRAIEWQCHLEACLARIDNQGCISAEAASDSDDEPALKQPRLSRRGSPRRQRTPEEQEYVLKYTWRGFGSDCESELDRARYINMADERRVPGACDVTARTTDQTVPATDHVDGLETHVHIEDKLKTPPTVIKRKKPVDTSKFNQTDRKSKHLATFYFRHHDTDSDRQMIETEKSQEESSEEEWTYVGGAKIGNEDSTDIMTSSVEIQCELPLDEKKDKPPSPKPKLESSTPDLLRVERCKDIERLVNQAEELVQKQALSKKKGSRSFKPLSFDEEGKNGTESYDASGEYTTESEVDTSLTSEERNIHSSMDMSTSTCTVTPTHHAKVTLRKKRAGNSARPWSVSCLSQLSGAGASLVATPTAGDVAAMSHNMSISESALNTLASPQRVTPANSNSKLRGSSTTVQGHVSSTNTMTEACTSCVEASDKHGWLRRKRLKFRRNNTAVRRGERLVNDEELIKQQLATIAHLRKSIEKTHISTREPDSAIPEQNEAEPVAPSFKLGPAGGPVRPRLARSLERERNFIALSLGDPSRLWDLSIDKDSDIDKSVTAGTEEHSSFSEQAWDFYQEKYNSEPYSEAPDSDAARRLLEFGDDYRAFLDSQSDCCSSLSAQPENDQSPSGTRRRRPPSDVSRERSLPRHKRPTRNSPIETPSRKPKKSMSSAERKKSLLDSLERSRNNTSIESSEGVRRRKPSENERKNSKRSPEFDLLNVQALSRRRHSSNMTSDEVNSSLEYTEVNNRPDILDSLGRRRRTDNGESELQKIALSELRRRSTESVESEDESSSPTKHRRRSWDSGSEGEAARALVRRSGAALGAAEALLARHDAEPDLLRAFDYVRTQFDTDFSSSYSDSDDNASCVTRRPACLRARLCLAVAAFSVLVIVYIHLQ</sequence>
<feature type="region of interest" description="Disordered" evidence="1">
    <location>
        <begin position="782"/>
        <end position="811"/>
    </location>
</feature>
<dbReference type="AlphaFoldDB" id="A0A9P0HX15"/>
<dbReference type="SUPFAM" id="SSF46966">
    <property type="entry name" value="Spectrin repeat"/>
    <property type="match status" value="2"/>
</dbReference>
<protein>
    <submittedName>
        <fullName evidence="3">Uncharacterized protein</fullName>
    </submittedName>
</protein>
<evidence type="ECO:0000313" key="4">
    <source>
        <dbReference type="Proteomes" id="UP001153321"/>
    </source>
</evidence>
<feature type="region of interest" description="Disordered" evidence="1">
    <location>
        <begin position="560"/>
        <end position="602"/>
    </location>
</feature>
<feature type="region of interest" description="Disordered" evidence="1">
    <location>
        <begin position="690"/>
        <end position="712"/>
    </location>
</feature>
<feature type="compositionally biased region" description="Basic residues" evidence="1">
    <location>
        <begin position="345"/>
        <end position="355"/>
    </location>
</feature>
<dbReference type="CDD" id="cd00176">
    <property type="entry name" value="SPEC"/>
    <property type="match status" value="1"/>
</dbReference>
<accession>A0A9P0HX15</accession>
<feature type="region of interest" description="Disordered" evidence="1">
    <location>
        <begin position="332"/>
        <end position="359"/>
    </location>
</feature>
<feature type="compositionally biased region" description="Basic and acidic residues" evidence="1">
    <location>
        <begin position="516"/>
        <end position="530"/>
    </location>
</feature>
<feature type="compositionally biased region" description="Low complexity" evidence="1">
    <location>
        <begin position="1"/>
        <end position="21"/>
    </location>
</feature>
<organism evidence="3 4">
    <name type="scientific">Spodoptera littoralis</name>
    <name type="common">Egyptian cotton leafworm</name>
    <dbReference type="NCBI Taxonomy" id="7109"/>
    <lineage>
        <taxon>Eukaryota</taxon>
        <taxon>Metazoa</taxon>
        <taxon>Ecdysozoa</taxon>
        <taxon>Arthropoda</taxon>
        <taxon>Hexapoda</taxon>
        <taxon>Insecta</taxon>
        <taxon>Pterygota</taxon>
        <taxon>Neoptera</taxon>
        <taxon>Endopterygota</taxon>
        <taxon>Lepidoptera</taxon>
        <taxon>Glossata</taxon>
        <taxon>Ditrysia</taxon>
        <taxon>Noctuoidea</taxon>
        <taxon>Noctuidae</taxon>
        <taxon>Amphipyrinae</taxon>
        <taxon>Spodoptera</taxon>
    </lineage>
</organism>
<reference evidence="3" key="1">
    <citation type="submission" date="2022-02" db="EMBL/GenBank/DDBJ databases">
        <authorList>
            <person name="King R."/>
        </authorList>
    </citation>
    <scope>NUCLEOTIDE SEQUENCE</scope>
</reference>
<dbReference type="InterPro" id="IPR018159">
    <property type="entry name" value="Spectrin/alpha-actinin"/>
</dbReference>
<dbReference type="Gene3D" id="1.20.58.60">
    <property type="match status" value="1"/>
</dbReference>
<dbReference type="GO" id="GO:0005737">
    <property type="term" value="C:cytoplasm"/>
    <property type="evidence" value="ECO:0007669"/>
    <property type="project" value="UniProtKB-ARBA"/>
</dbReference>